<feature type="compositionally biased region" description="Polar residues" evidence="1">
    <location>
        <begin position="34"/>
        <end position="45"/>
    </location>
</feature>
<feature type="non-terminal residue" evidence="2">
    <location>
        <position position="1"/>
    </location>
</feature>
<evidence type="ECO:0000313" key="3">
    <source>
        <dbReference type="Proteomes" id="UP000780801"/>
    </source>
</evidence>
<accession>A0A9P6JVC0</accession>
<dbReference type="AlphaFoldDB" id="A0A9P6JVC0"/>
<name>A0A9P6JVC0_9FUNG</name>
<feature type="region of interest" description="Disordered" evidence="1">
    <location>
        <begin position="19"/>
        <end position="51"/>
    </location>
</feature>
<protein>
    <submittedName>
        <fullName evidence="2">Uncharacterized protein</fullName>
    </submittedName>
</protein>
<reference evidence="2" key="1">
    <citation type="journal article" date="2020" name="Fungal Divers.">
        <title>Resolving the Mortierellaceae phylogeny through synthesis of multi-gene phylogenetics and phylogenomics.</title>
        <authorList>
            <person name="Vandepol N."/>
            <person name="Liber J."/>
            <person name="Desiro A."/>
            <person name="Na H."/>
            <person name="Kennedy M."/>
            <person name="Barry K."/>
            <person name="Grigoriev I.V."/>
            <person name="Miller A.N."/>
            <person name="O'Donnell K."/>
            <person name="Stajich J.E."/>
            <person name="Bonito G."/>
        </authorList>
    </citation>
    <scope>NUCLEOTIDE SEQUENCE</scope>
    <source>
        <strain evidence="2">KOD1015</strain>
    </source>
</reference>
<proteinExistence type="predicted"/>
<comment type="caution">
    <text evidence="2">The sequence shown here is derived from an EMBL/GenBank/DDBJ whole genome shotgun (WGS) entry which is preliminary data.</text>
</comment>
<dbReference type="EMBL" id="JAABOA010008513">
    <property type="protein sequence ID" value="KAF9533330.1"/>
    <property type="molecule type" value="Genomic_DNA"/>
</dbReference>
<feature type="non-terminal residue" evidence="2">
    <location>
        <position position="75"/>
    </location>
</feature>
<evidence type="ECO:0000256" key="1">
    <source>
        <dbReference type="SAM" id="MobiDB-lite"/>
    </source>
</evidence>
<dbReference type="Proteomes" id="UP000780801">
    <property type="component" value="Unassembled WGS sequence"/>
</dbReference>
<keyword evidence="3" id="KW-1185">Reference proteome</keyword>
<sequence>HVINLAAQEMLGKNGLKADAPREPLLLDPDDTETGFTRGSPSQDNIGIDQIDKGNDDIVPVSNPFIKLRKGIIKI</sequence>
<gene>
    <name evidence="2" type="ORF">BGW38_010487</name>
</gene>
<organism evidence="2 3">
    <name type="scientific">Lunasporangiospora selenospora</name>
    <dbReference type="NCBI Taxonomy" id="979761"/>
    <lineage>
        <taxon>Eukaryota</taxon>
        <taxon>Fungi</taxon>
        <taxon>Fungi incertae sedis</taxon>
        <taxon>Mucoromycota</taxon>
        <taxon>Mortierellomycotina</taxon>
        <taxon>Mortierellomycetes</taxon>
        <taxon>Mortierellales</taxon>
        <taxon>Mortierellaceae</taxon>
        <taxon>Lunasporangiospora</taxon>
    </lineage>
</organism>
<evidence type="ECO:0000313" key="2">
    <source>
        <dbReference type="EMBL" id="KAF9533330.1"/>
    </source>
</evidence>